<reference evidence="1 2" key="1">
    <citation type="journal article" date="2015" name="Genome Biol. Evol.">
        <title>Phylogenomic analyses indicate that early fungi evolved digesting cell walls of algal ancestors of land plants.</title>
        <authorList>
            <person name="Chang Y."/>
            <person name="Wang S."/>
            <person name="Sekimoto S."/>
            <person name="Aerts A.L."/>
            <person name="Choi C."/>
            <person name="Clum A."/>
            <person name="LaButti K.M."/>
            <person name="Lindquist E.A."/>
            <person name="Yee Ngan C."/>
            <person name="Ohm R.A."/>
            <person name="Salamov A.A."/>
            <person name="Grigoriev I.V."/>
            <person name="Spatafora J.W."/>
            <person name="Berbee M.L."/>
        </authorList>
    </citation>
    <scope>NUCLEOTIDE SEQUENCE [LARGE SCALE GENOMIC DNA]</scope>
    <source>
        <strain evidence="1 2">NRRL 1564</strain>
    </source>
</reference>
<evidence type="ECO:0000313" key="1">
    <source>
        <dbReference type="EMBL" id="PIA12905.1"/>
    </source>
</evidence>
<accession>A0A2G5B1L9</accession>
<name>A0A2G5B1L9_COERN</name>
<proteinExistence type="predicted"/>
<protein>
    <submittedName>
        <fullName evidence="1">Uncharacterized protein</fullName>
    </submittedName>
</protein>
<evidence type="ECO:0000313" key="2">
    <source>
        <dbReference type="Proteomes" id="UP000242474"/>
    </source>
</evidence>
<gene>
    <name evidence="1" type="ORF">COEREDRAFT_89988</name>
</gene>
<sequence>MINRASFVNAFADAFRCVHNKRAAVHRRCKNKVLVAARRILHNAPRATVVRSKNILLGRNNVFTAKKGATAIYTLPAAAVAQKQLNISLCDTSAIIENDNNANITAELETQTTMQSTDFASNTFANMPYVNNCVSIAEYKNTGNNVNCNNSCVASSSKTCNGYSVNGNDISIKRISSGSTIFDDTYKDVYASAYLQFSSHAVAIATSIQLPAYESTYAAASQSSTANVLNAFNTAQEIAYVNAFAAAQRNHVKLLIETARNAQNAARADAARNQAVASGTYNKGKSRLQFANKKTACMSGLPFNKHLDI</sequence>
<organism evidence="1 2">
    <name type="scientific">Coemansia reversa (strain ATCC 12441 / NRRL 1564)</name>
    <dbReference type="NCBI Taxonomy" id="763665"/>
    <lineage>
        <taxon>Eukaryota</taxon>
        <taxon>Fungi</taxon>
        <taxon>Fungi incertae sedis</taxon>
        <taxon>Zoopagomycota</taxon>
        <taxon>Kickxellomycotina</taxon>
        <taxon>Kickxellomycetes</taxon>
        <taxon>Kickxellales</taxon>
        <taxon>Kickxellaceae</taxon>
        <taxon>Coemansia</taxon>
    </lineage>
</organism>
<keyword evidence="2" id="KW-1185">Reference proteome</keyword>
<dbReference type="AlphaFoldDB" id="A0A2G5B1L9"/>
<dbReference type="OrthoDB" id="10658296at2759"/>
<dbReference type="Proteomes" id="UP000242474">
    <property type="component" value="Unassembled WGS sequence"/>
</dbReference>
<dbReference type="EMBL" id="KZ303557">
    <property type="protein sequence ID" value="PIA12905.1"/>
    <property type="molecule type" value="Genomic_DNA"/>
</dbReference>